<dbReference type="AlphaFoldDB" id="R4KMN0"/>
<dbReference type="SUPFAM" id="SSF56317">
    <property type="entry name" value="Carbon-nitrogen hydrolase"/>
    <property type="match status" value="1"/>
</dbReference>
<dbReference type="Pfam" id="PF00795">
    <property type="entry name" value="CN_hydrolase"/>
    <property type="match status" value="1"/>
</dbReference>
<dbReference type="HOGENOM" id="CLU_030130_3_8_9"/>
<organism evidence="3 4">
    <name type="scientific">Desulfoscipio gibsoniae DSM 7213</name>
    <dbReference type="NCBI Taxonomy" id="767817"/>
    <lineage>
        <taxon>Bacteria</taxon>
        <taxon>Bacillati</taxon>
        <taxon>Bacillota</taxon>
        <taxon>Clostridia</taxon>
        <taxon>Eubacteriales</taxon>
        <taxon>Desulfallaceae</taxon>
        <taxon>Desulfoscipio</taxon>
    </lineage>
</organism>
<dbReference type="InterPro" id="IPR036526">
    <property type="entry name" value="C-N_Hydrolase_sf"/>
</dbReference>
<keyword evidence="1 3" id="KW-0378">Hydrolase</keyword>
<dbReference type="EMBL" id="CP003273">
    <property type="protein sequence ID" value="AGL01800.1"/>
    <property type="molecule type" value="Genomic_DNA"/>
</dbReference>
<evidence type="ECO:0000313" key="4">
    <source>
        <dbReference type="Proteomes" id="UP000013520"/>
    </source>
</evidence>
<accession>R4KMN0</accession>
<dbReference type="Gene3D" id="3.60.110.10">
    <property type="entry name" value="Carbon-nitrogen hydrolase"/>
    <property type="match status" value="1"/>
</dbReference>
<dbReference type="GO" id="GO:0016811">
    <property type="term" value="F:hydrolase activity, acting on carbon-nitrogen (but not peptide) bonds, in linear amides"/>
    <property type="evidence" value="ECO:0007669"/>
    <property type="project" value="TreeGrafter"/>
</dbReference>
<dbReference type="STRING" id="767817.Desgi_2386"/>
<reference evidence="3 4" key="1">
    <citation type="submission" date="2012-01" db="EMBL/GenBank/DDBJ databases">
        <title>Complete sequence of Desulfotomaculum gibsoniae DSM 7213.</title>
        <authorList>
            <consortium name="US DOE Joint Genome Institute"/>
            <person name="Lucas S."/>
            <person name="Han J."/>
            <person name="Lapidus A."/>
            <person name="Cheng J.-F."/>
            <person name="Goodwin L."/>
            <person name="Pitluck S."/>
            <person name="Peters L."/>
            <person name="Ovchinnikova G."/>
            <person name="Teshima H."/>
            <person name="Detter J.C."/>
            <person name="Han C."/>
            <person name="Tapia R."/>
            <person name="Land M."/>
            <person name="Hauser L."/>
            <person name="Kyrpides N."/>
            <person name="Ivanova N."/>
            <person name="Pagani I."/>
            <person name="Parshina S."/>
            <person name="Plugge C."/>
            <person name="Muyzer G."/>
            <person name="Kuever J."/>
            <person name="Ivanova A."/>
            <person name="Nazina T."/>
            <person name="Klenk H.-P."/>
            <person name="Brambilla E."/>
            <person name="Spring S."/>
            <person name="Stams A.F."/>
            <person name="Woyke T."/>
        </authorList>
    </citation>
    <scope>NUCLEOTIDE SEQUENCE [LARGE SCALE GENOMIC DNA]</scope>
    <source>
        <strain evidence="3 4">DSM 7213</strain>
    </source>
</reference>
<dbReference type="PROSITE" id="PS50263">
    <property type="entry name" value="CN_HYDROLASE"/>
    <property type="match status" value="1"/>
</dbReference>
<feature type="domain" description="CN hydrolase" evidence="2">
    <location>
        <begin position="4"/>
        <end position="242"/>
    </location>
</feature>
<dbReference type="RefSeq" id="WP_006523042.1">
    <property type="nucleotide sequence ID" value="NC_021184.1"/>
</dbReference>
<dbReference type="KEGG" id="dgi:Desgi_2386"/>
<dbReference type="Proteomes" id="UP000013520">
    <property type="component" value="Chromosome"/>
</dbReference>
<proteinExistence type="predicted"/>
<dbReference type="eggNOG" id="COG0388">
    <property type="taxonomic scope" value="Bacteria"/>
</dbReference>
<gene>
    <name evidence="3" type="ORF">Desgi_2386</name>
</gene>
<sequence>MEQLRIALVQMNAQLAQTKNNLNKIEIFTRDAAGQKADIICFPELCVQGYSRNYSGPTAEPVPGPSAGRIVDMARRYRIVVLAGVAETSPTGRPYITQLAAYPDGKLLKYRKTHLGNSEKPNFTAGSELPVFSHAKTKFGVQVCWDLHFPEVTAILSLKGAEVIFAPHASPTIVGDRREIWLKYMTARSYDNAVFVAACNLVGEDGTGHAFCGGALVIDPKGNVVAEAFNNREELLVADLDPVVINTIRRRESGSMRHSFYLDGRRPELYGELSKRG</sequence>
<evidence type="ECO:0000313" key="3">
    <source>
        <dbReference type="EMBL" id="AGL01800.1"/>
    </source>
</evidence>
<protein>
    <submittedName>
        <fullName evidence="3">Putative amidohydrolase</fullName>
    </submittedName>
</protein>
<dbReference type="InterPro" id="IPR050345">
    <property type="entry name" value="Aliph_Amidase/BUP"/>
</dbReference>
<dbReference type="PANTHER" id="PTHR43674:SF2">
    <property type="entry name" value="BETA-UREIDOPROPIONASE"/>
    <property type="match status" value="1"/>
</dbReference>
<name>R4KMN0_9FIRM</name>
<keyword evidence="4" id="KW-1185">Reference proteome</keyword>
<evidence type="ECO:0000259" key="2">
    <source>
        <dbReference type="PROSITE" id="PS50263"/>
    </source>
</evidence>
<dbReference type="InterPro" id="IPR003010">
    <property type="entry name" value="C-N_Hydrolase"/>
</dbReference>
<dbReference type="OrthoDB" id="9811121at2"/>
<dbReference type="CDD" id="cd07585">
    <property type="entry name" value="nitrilase_7"/>
    <property type="match status" value="1"/>
</dbReference>
<evidence type="ECO:0000256" key="1">
    <source>
        <dbReference type="ARBA" id="ARBA00022801"/>
    </source>
</evidence>
<dbReference type="PANTHER" id="PTHR43674">
    <property type="entry name" value="NITRILASE C965.09-RELATED"/>
    <property type="match status" value="1"/>
</dbReference>